<evidence type="ECO:0000256" key="5">
    <source>
        <dbReference type="HAMAP-Rule" id="MF_00265"/>
    </source>
</evidence>
<dbReference type="GO" id="GO:0016075">
    <property type="term" value="P:rRNA catabolic process"/>
    <property type="evidence" value="ECO:0007669"/>
    <property type="project" value="TreeGrafter"/>
</dbReference>
<evidence type="ECO:0000259" key="6">
    <source>
        <dbReference type="Pfam" id="PF01850"/>
    </source>
</evidence>
<keyword evidence="5" id="KW-0800">Toxin</keyword>
<comment type="cofactor">
    <cofactor evidence="5">
        <name>Mg(2+)</name>
        <dbReference type="ChEBI" id="CHEBI:18420"/>
    </cofactor>
</comment>
<evidence type="ECO:0000313" key="8">
    <source>
        <dbReference type="Proteomes" id="UP000425916"/>
    </source>
</evidence>
<dbReference type="GO" id="GO:0090729">
    <property type="term" value="F:toxin activity"/>
    <property type="evidence" value="ECO:0007669"/>
    <property type="project" value="UniProtKB-KW"/>
</dbReference>
<dbReference type="HAMAP" id="MF_00265">
    <property type="entry name" value="VapC_Nob1"/>
    <property type="match status" value="1"/>
</dbReference>
<feature type="binding site" evidence="5">
    <location>
        <position position="104"/>
    </location>
    <ligand>
        <name>Mg(2+)</name>
        <dbReference type="ChEBI" id="CHEBI:18420"/>
    </ligand>
</feature>
<protein>
    <recommendedName>
        <fullName evidence="5">Ribonuclease VapC</fullName>
        <shortName evidence="5">RNase VapC</shortName>
        <ecNumber evidence="5">3.1.-.-</ecNumber>
    </recommendedName>
    <alternativeName>
        <fullName evidence="5">Toxin VapC</fullName>
    </alternativeName>
</protein>
<dbReference type="PANTHER" id="PTHR42188:SF1">
    <property type="entry name" value="23S RRNA-SPECIFIC ENDONUCLEASE VAPC20"/>
    <property type="match status" value="1"/>
</dbReference>
<dbReference type="EMBL" id="CP046244">
    <property type="protein sequence ID" value="QGP93040.1"/>
    <property type="molecule type" value="Genomic_DNA"/>
</dbReference>
<dbReference type="GO" id="GO:0004521">
    <property type="term" value="F:RNA endonuclease activity"/>
    <property type="evidence" value="ECO:0007669"/>
    <property type="project" value="InterPro"/>
</dbReference>
<dbReference type="GO" id="GO:0000287">
    <property type="term" value="F:magnesium ion binding"/>
    <property type="evidence" value="ECO:0007669"/>
    <property type="project" value="UniProtKB-UniRule"/>
</dbReference>
<comment type="function">
    <text evidence="5">Toxic component of a toxin-antitoxin (TA) system. An RNase.</text>
</comment>
<feature type="domain" description="PIN" evidence="6">
    <location>
        <begin position="4"/>
        <end position="126"/>
    </location>
</feature>
<evidence type="ECO:0000313" key="7">
    <source>
        <dbReference type="EMBL" id="QGP93040.1"/>
    </source>
</evidence>
<dbReference type="InterPro" id="IPR039018">
    <property type="entry name" value="VapC20-like"/>
</dbReference>
<reference evidence="7 8" key="1">
    <citation type="submission" date="2019-11" db="EMBL/GenBank/DDBJ databases">
        <title>Genome sequence of Moorella glycerini DSM11254.</title>
        <authorList>
            <person name="Poehlein A."/>
            <person name="Boeer T."/>
            <person name="Daniel R."/>
        </authorList>
    </citation>
    <scope>NUCLEOTIDE SEQUENCE [LARGE SCALE GENOMIC DNA]</scope>
    <source>
        <strain evidence="7 8">DSM 11254</strain>
    </source>
</reference>
<dbReference type="SUPFAM" id="SSF88723">
    <property type="entry name" value="PIN domain-like"/>
    <property type="match status" value="1"/>
</dbReference>
<comment type="similarity">
    <text evidence="5">Belongs to the PINc/VapC protein family.</text>
</comment>
<keyword evidence="5" id="KW-0460">Magnesium</keyword>
<keyword evidence="3 5" id="KW-0479">Metal-binding</keyword>
<dbReference type="InterPro" id="IPR022907">
    <property type="entry name" value="VapC_family"/>
</dbReference>
<name>A0A6I5ZT19_9FIRM</name>
<keyword evidence="7" id="KW-0255">Endonuclease</keyword>
<sequence length="141" mass="16160">MKKVFIDTGAWYALKNKNDAHHQDAVRFFQNLAGKVVCYTSDYVIDEAITLTRVRLKNHQVAATLAEELLSEKAARIIFVAPDFLSRALEIFLEFKDQDFSFTDCTSFAIMESLGIEEALAFDARFTFEKFGLRQIVSNEY</sequence>
<keyword evidence="1 5" id="KW-1277">Toxin-antitoxin system</keyword>
<dbReference type="PANTHER" id="PTHR42188">
    <property type="entry name" value="23S RRNA-SPECIFIC ENDONUCLEASE VAPC20"/>
    <property type="match status" value="1"/>
</dbReference>
<dbReference type="InterPro" id="IPR029060">
    <property type="entry name" value="PIN-like_dom_sf"/>
</dbReference>
<dbReference type="Pfam" id="PF01850">
    <property type="entry name" value="PIN"/>
    <property type="match status" value="1"/>
</dbReference>
<dbReference type="OrthoDB" id="164456at2"/>
<feature type="binding site" evidence="5">
    <location>
        <position position="7"/>
    </location>
    <ligand>
        <name>Mg(2+)</name>
        <dbReference type="ChEBI" id="CHEBI:18420"/>
    </ligand>
</feature>
<keyword evidence="4 5" id="KW-0378">Hydrolase</keyword>
<dbReference type="Gene3D" id="3.40.50.1010">
    <property type="entry name" value="5'-nuclease"/>
    <property type="match status" value="1"/>
</dbReference>
<keyword evidence="2 5" id="KW-0540">Nuclease</keyword>
<evidence type="ECO:0000256" key="4">
    <source>
        <dbReference type="ARBA" id="ARBA00022801"/>
    </source>
</evidence>
<dbReference type="AlphaFoldDB" id="A0A6I5ZT19"/>
<evidence type="ECO:0000256" key="3">
    <source>
        <dbReference type="ARBA" id="ARBA00022723"/>
    </source>
</evidence>
<evidence type="ECO:0000256" key="1">
    <source>
        <dbReference type="ARBA" id="ARBA00022649"/>
    </source>
</evidence>
<dbReference type="GO" id="GO:0016787">
    <property type="term" value="F:hydrolase activity"/>
    <property type="evidence" value="ECO:0007669"/>
    <property type="project" value="UniProtKB-KW"/>
</dbReference>
<organism evidence="7 8">
    <name type="scientific">Neomoorella glycerini</name>
    <dbReference type="NCBI Taxonomy" id="55779"/>
    <lineage>
        <taxon>Bacteria</taxon>
        <taxon>Bacillati</taxon>
        <taxon>Bacillota</taxon>
        <taxon>Clostridia</taxon>
        <taxon>Neomoorellales</taxon>
        <taxon>Neomoorellaceae</taxon>
        <taxon>Neomoorella</taxon>
    </lineage>
</organism>
<proteinExistence type="inferred from homology"/>
<dbReference type="InterPro" id="IPR002716">
    <property type="entry name" value="PIN_dom"/>
</dbReference>
<evidence type="ECO:0000256" key="2">
    <source>
        <dbReference type="ARBA" id="ARBA00022722"/>
    </source>
</evidence>
<accession>A0A6I5ZT19</accession>
<dbReference type="RefSeq" id="WP_156274184.1">
    <property type="nucleotide sequence ID" value="NZ_CP046244.1"/>
</dbReference>
<keyword evidence="8" id="KW-1185">Reference proteome</keyword>
<dbReference type="EC" id="3.1.-.-" evidence="5"/>
<gene>
    <name evidence="5" type="primary">vapC</name>
    <name evidence="7" type="ORF">MGLY_24370</name>
</gene>
<dbReference type="Proteomes" id="UP000425916">
    <property type="component" value="Chromosome"/>
</dbReference>